<reference evidence="5 6" key="1">
    <citation type="submission" date="2022-10" db="EMBL/GenBank/DDBJ databases">
        <title>Defluviimonas sp. nov., isolated from ocean surface water.</title>
        <authorList>
            <person name="He W."/>
            <person name="Wang L."/>
            <person name="Zhang D.-F."/>
        </authorList>
    </citation>
    <scope>NUCLEOTIDE SEQUENCE [LARGE SCALE GENOMIC DNA]</scope>
    <source>
        <strain evidence="5 6">WL0075</strain>
    </source>
</reference>
<protein>
    <submittedName>
        <fullName evidence="5">Lytic transglycosylase domain-containing protein</fullName>
    </submittedName>
</protein>
<dbReference type="PROSITE" id="PS51257">
    <property type="entry name" value="PROKAR_LIPOPROTEIN"/>
    <property type="match status" value="1"/>
</dbReference>
<dbReference type="EMBL" id="JAOWLA010000011">
    <property type="protein sequence ID" value="MCV2865579.1"/>
    <property type="molecule type" value="Genomic_DNA"/>
</dbReference>
<dbReference type="PANTHER" id="PTHR37423">
    <property type="entry name" value="SOLUBLE LYTIC MUREIN TRANSGLYCOSYLASE-RELATED"/>
    <property type="match status" value="1"/>
</dbReference>
<comment type="caution">
    <text evidence="5">The sequence shown here is derived from an EMBL/GenBank/DDBJ whole genome shotgun (WGS) entry which is preliminary data.</text>
</comment>
<feature type="signal peptide" evidence="3">
    <location>
        <begin position="1"/>
        <end position="20"/>
    </location>
</feature>
<gene>
    <name evidence="5" type="ORF">OE647_12675</name>
</gene>
<dbReference type="RefSeq" id="WP_263722103.1">
    <property type="nucleotide sequence ID" value="NZ_JAOWLA010000011.1"/>
</dbReference>
<evidence type="ECO:0000313" key="6">
    <source>
        <dbReference type="Proteomes" id="UP001652503"/>
    </source>
</evidence>
<proteinExistence type="inferred from homology"/>
<dbReference type="CDD" id="cd00254">
    <property type="entry name" value="LT-like"/>
    <property type="match status" value="1"/>
</dbReference>
<feature type="domain" description="Transglycosylase SLT" evidence="4">
    <location>
        <begin position="153"/>
        <end position="246"/>
    </location>
</feature>
<evidence type="ECO:0000256" key="3">
    <source>
        <dbReference type="SAM" id="SignalP"/>
    </source>
</evidence>
<evidence type="ECO:0000259" key="4">
    <source>
        <dbReference type="Pfam" id="PF01464"/>
    </source>
</evidence>
<evidence type="ECO:0000313" key="5">
    <source>
        <dbReference type="EMBL" id="MCV2865579.1"/>
    </source>
</evidence>
<dbReference type="PANTHER" id="PTHR37423:SF2">
    <property type="entry name" value="MEMBRANE-BOUND LYTIC MUREIN TRANSGLYCOSYLASE C"/>
    <property type="match status" value="1"/>
</dbReference>
<comment type="similarity">
    <text evidence="1">Belongs to the transglycosylase Slt family.</text>
</comment>
<dbReference type="InterPro" id="IPR008258">
    <property type="entry name" value="Transglycosylase_SLT_dom_1"/>
</dbReference>
<feature type="chain" id="PRO_5046270930" evidence="3">
    <location>
        <begin position="21"/>
        <end position="289"/>
    </location>
</feature>
<evidence type="ECO:0000256" key="1">
    <source>
        <dbReference type="ARBA" id="ARBA00007734"/>
    </source>
</evidence>
<keyword evidence="3" id="KW-0732">Signal</keyword>
<sequence>MRANFLYALTLALACAGAHAQAQDAEGAAAGYEQFTFKRISASAKTTGKRITIQIDPSEQARRLAGVLPPPENPIPRGGVAPGLVPVPPGAGGGGSYGWYWDLVSPAIAESPGRFSQALLALTQGPDGAHVGAPRLQSLQDIALLHGREIMRATVGTRVSPAFALAVISVESAGRSDAVSHAGAAGLMQLIPATAERFGVADRMDPADNIKGGVAYLNWLMGEFGGDPLLVLAAYNAGENAVRGAGGVPPYAETRNYVPKVLAAWLVARGLCVTPPDLVSDGCVFAVNG</sequence>
<dbReference type="InterPro" id="IPR023346">
    <property type="entry name" value="Lysozyme-like_dom_sf"/>
</dbReference>
<dbReference type="Gene3D" id="1.10.530.10">
    <property type="match status" value="1"/>
</dbReference>
<comment type="similarity">
    <text evidence="2">Belongs to the virb1 family.</text>
</comment>
<evidence type="ECO:0000256" key="2">
    <source>
        <dbReference type="ARBA" id="ARBA00009387"/>
    </source>
</evidence>
<organism evidence="5 6">
    <name type="scientific">Albidovulum sediminicola</name>
    <dbReference type="NCBI Taxonomy" id="2984331"/>
    <lineage>
        <taxon>Bacteria</taxon>
        <taxon>Pseudomonadati</taxon>
        <taxon>Pseudomonadota</taxon>
        <taxon>Alphaproteobacteria</taxon>
        <taxon>Rhodobacterales</taxon>
        <taxon>Paracoccaceae</taxon>
        <taxon>Albidovulum</taxon>
    </lineage>
</organism>
<name>A0ABT2Z347_9RHOB</name>
<keyword evidence="6" id="KW-1185">Reference proteome</keyword>
<dbReference type="Proteomes" id="UP001652503">
    <property type="component" value="Unassembled WGS sequence"/>
</dbReference>
<dbReference type="SUPFAM" id="SSF53955">
    <property type="entry name" value="Lysozyme-like"/>
    <property type="match status" value="1"/>
</dbReference>
<dbReference type="Pfam" id="PF01464">
    <property type="entry name" value="SLT"/>
    <property type="match status" value="1"/>
</dbReference>
<accession>A0ABT2Z347</accession>